<gene>
    <name evidence="1" type="ORF">SAMN05443248_6685</name>
</gene>
<organism evidence="1 2">
    <name type="scientific">Bradyrhizobium erythrophlei</name>
    <dbReference type="NCBI Taxonomy" id="1437360"/>
    <lineage>
        <taxon>Bacteria</taxon>
        <taxon>Pseudomonadati</taxon>
        <taxon>Pseudomonadota</taxon>
        <taxon>Alphaproteobacteria</taxon>
        <taxon>Hyphomicrobiales</taxon>
        <taxon>Nitrobacteraceae</taxon>
        <taxon>Bradyrhizobium</taxon>
    </lineage>
</organism>
<sequence length="51" mass="5897">MRQESKRCCRLFLFPCAFQIFVTVDYFSQSGLRPSLEVFVRSRATGFNASV</sequence>
<reference evidence="1 2" key="1">
    <citation type="submission" date="2016-11" db="EMBL/GenBank/DDBJ databases">
        <authorList>
            <person name="Jaros S."/>
            <person name="Januszkiewicz K."/>
            <person name="Wedrychowicz H."/>
        </authorList>
    </citation>
    <scope>NUCLEOTIDE SEQUENCE [LARGE SCALE GENOMIC DNA]</scope>
    <source>
        <strain evidence="1 2">GAS138</strain>
    </source>
</reference>
<accession>A0A1M5WNA8</accession>
<evidence type="ECO:0000313" key="2">
    <source>
        <dbReference type="Proteomes" id="UP000189796"/>
    </source>
</evidence>
<protein>
    <submittedName>
        <fullName evidence="1">Uncharacterized protein</fullName>
    </submittedName>
</protein>
<dbReference type="EMBL" id="LT670817">
    <property type="protein sequence ID" value="SHH88882.1"/>
    <property type="molecule type" value="Genomic_DNA"/>
</dbReference>
<name>A0A1M5WNA8_9BRAD</name>
<dbReference type="Proteomes" id="UP000189796">
    <property type="component" value="Chromosome I"/>
</dbReference>
<proteinExistence type="predicted"/>
<dbReference type="AlphaFoldDB" id="A0A1M5WNA8"/>
<evidence type="ECO:0000313" key="1">
    <source>
        <dbReference type="EMBL" id="SHH88882.1"/>
    </source>
</evidence>